<keyword evidence="2" id="KW-1185">Reference proteome</keyword>
<accession>A0AAE0EUJ9</accession>
<dbReference type="Proteomes" id="UP001190700">
    <property type="component" value="Unassembled WGS sequence"/>
</dbReference>
<evidence type="ECO:0000313" key="2">
    <source>
        <dbReference type="Proteomes" id="UP001190700"/>
    </source>
</evidence>
<name>A0AAE0EUJ9_9CHLO</name>
<organism evidence="1 2">
    <name type="scientific">Cymbomonas tetramitiformis</name>
    <dbReference type="NCBI Taxonomy" id="36881"/>
    <lineage>
        <taxon>Eukaryota</taxon>
        <taxon>Viridiplantae</taxon>
        <taxon>Chlorophyta</taxon>
        <taxon>Pyramimonadophyceae</taxon>
        <taxon>Pyramimonadales</taxon>
        <taxon>Pyramimonadaceae</taxon>
        <taxon>Cymbomonas</taxon>
    </lineage>
</organism>
<evidence type="ECO:0000313" key="1">
    <source>
        <dbReference type="EMBL" id="KAK3241403.1"/>
    </source>
</evidence>
<sequence>MGKSAVLDCGATKHIFDSMEVFNEDDDPEACETSRWCRVSLDYQDTLDYEGVDILTTTTTVLLCVNED</sequence>
<gene>
    <name evidence="1" type="ORF">CYMTET_48831</name>
</gene>
<dbReference type="EMBL" id="LGRX02033399">
    <property type="protein sequence ID" value="KAK3241403.1"/>
    <property type="molecule type" value="Genomic_DNA"/>
</dbReference>
<proteinExistence type="predicted"/>
<reference evidence="1 2" key="1">
    <citation type="journal article" date="2015" name="Genome Biol. Evol.">
        <title>Comparative Genomics of a Bacterivorous Green Alga Reveals Evolutionary Causalities and Consequences of Phago-Mixotrophic Mode of Nutrition.</title>
        <authorList>
            <person name="Burns J.A."/>
            <person name="Paasch A."/>
            <person name="Narechania A."/>
            <person name="Kim E."/>
        </authorList>
    </citation>
    <scope>NUCLEOTIDE SEQUENCE [LARGE SCALE GENOMIC DNA]</scope>
    <source>
        <strain evidence="1 2">PLY_AMNH</strain>
    </source>
</reference>
<protein>
    <submittedName>
        <fullName evidence="1">Uncharacterized protein</fullName>
    </submittedName>
</protein>
<dbReference type="AlphaFoldDB" id="A0AAE0EUJ9"/>
<comment type="caution">
    <text evidence="1">The sequence shown here is derived from an EMBL/GenBank/DDBJ whole genome shotgun (WGS) entry which is preliminary data.</text>
</comment>